<dbReference type="Proteomes" id="UP000799640">
    <property type="component" value="Unassembled WGS sequence"/>
</dbReference>
<proteinExistence type="predicted"/>
<gene>
    <name evidence="2" type="ORF">EJ06DRAFT_266822</name>
</gene>
<feature type="compositionally biased region" description="Low complexity" evidence="1">
    <location>
        <begin position="42"/>
        <end position="56"/>
    </location>
</feature>
<evidence type="ECO:0000313" key="2">
    <source>
        <dbReference type="EMBL" id="KAF2395665.1"/>
    </source>
</evidence>
<reference evidence="2" key="1">
    <citation type="journal article" date="2020" name="Stud. Mycol.">
        <title>101 Dothideomycetes genomes: a test case for predicting lifestyles and emergence of pathogens.</title>
        <authorList>
            <person name="Haridas S."/>
            <person name="Albert R."/>
            <person name="Binder M."/>
            <person name="Bloem J."/>
            <person name="Labutti K."/>
            <person name="Salamov A."/>
            <person name="Andreopoulos B."/>
            <person name="Baker S."/>
            <person name="Barry K."/>
            <person name="Bills G."/>
            <person name="Bluhm B."/>
            <person name="Cannon C."/>
            <person name="Castanera R."/>
            <person name="Culley D."/>
            <person name="Daum C."/>
            <person name="Ezra D."/>
            <person name="Gonzalez J."/>
            <person name="Henrissat B."/>
            <person name="Kuo A."/>
            <person name="Liang C."/>
            <person name="Lipzen A."/>
            <person name="Lutzoni F."/>
            <person name="Magnuson J."/>
            <person name="Mondo S."/>
            <person name="Nolan M."/>
            <person name="Ohm R."/>
            <person name="Pangilinan J."/>
            <person name="Park H.-J."/>
            <person name="Ramirez L."/>
            <person name="Alfaro M."/>
            <person name="Sun H."/>
            <person name="Tritt A."/>
            <person name="Yoshinaga Y."/>
            <person name="Zwiers L.-H."/>
            <person name="Turgeon B."/>
            <person name="Goodwin S."/>
            <person name="Spatafora J."/>
            <person name="Crous P."/>
            <person name="Grigoriev I."/>
        </authorList>
    </citation>
    <scope>NUCLEOTIDE SEQUENCE</scope>
    <source>
        <strain evidence="2">CBS 262.69</strain>
    </source>
</reference>
<feature type="compositionally biased region" description="Basic residues" evidence="1">
    <location>
        <begin position="62"/>
        <end position="72"/>
    </location>
</feature>
<accession>A0A6G1HIR9</accession>
<sequence length="180" mass="19641">MPETLSRTNKIHPDRLTAPIGCLKSHMRSFSEHIPAPPAPKSSPSSGRPTSRSSARCQAIHGHARTVSHSKSGRLKLRHTSVPAPHLGPGSESGVMKSALRHWSGVYRVAQREERGITVDGRYIPAPYRRSDSLTLKIVNYVIPSRRRPVPPQLTGTTIQLQSPVLPKANAECPANISSK</sequence>
<evidence type="ECO:0000313" key="3">
    <source>
        <dbReference type="Proteomes" id="UP000799640"/>
    </source>
</evidence>
<protein>
    <submittedName>
        <fullName evidence="2">Uncharacterized protein</fullName>
    </submittedName>
</protein>
<evidence type="ECO:0000256" key="1">
    <source>
        <dbReference type="SAM" id="MobiDB-lite"/>
    </source>
</evidence>
<name>A0A6G1HIR9_9PEZI</name>
<dbReference type="EMBL" id="ML996712">
    <property type="protein sequence ID" value="KAF2395665.1"/>
    <property type="molecule type" value="Genomic_DNA"/>
</dbReference>
<keyword evidence="3" id="KW-1185">Reference proteome</keyword>
<dbReference type="AlphaFoldDB" id="A0A6G1HIR9"/>
<feature type="region of interest" description="Disordered" evidence="1">
    <location>
        <begin position="1"/>
        <end position="72"/>
    </location>
</feature>
<organism evidence="2 3">
    <name type="scientific">Trichodelitschia bisporula</name>
    <dbReference type="NCBI Taxonomy" id="703511"/>
    <lineage>
        <taxon>Eukaryota</taxon>
        <taxon>Fungi</taxon>
        <taxon>Dikarya</taxon>
        <taxon>Ascomycota</taxon>
        <taxon>Pezizomycotina</taxon>
        <taxon>Dothideomycetes</taxon>
        <taxon>Dothideomycetes incertae sedis</taxon>
        <taxon>Phaeotrichales</taxon>
        <taxon>Phaeotrichaceae</taxon>
        <taxon>Trichodelitschia</taxon>
    </lineage>
</organism>